<dbReference type="InterPro" id="IPR025525">
    <property type="entry name" value="hAT-like_transposase_RNase-H"/>
</dbReference>
<dbReference type="Pfam" id="PF14372">
    <property type="entry name" value="hAT-like_RNase-H"/>
    <property type="match status" value="1"/>
</dbReference>
<evidence type="ECO:0000259" key="1">
    <source>
        <dbReference type="Pfam" id="PF14372"/>
    </source>
</evidence>
<comment type="caution">
    <text evidence="2">The sequence shown here is derived from an EMBL/GenBank/DDBJ whole genome shotgun (WGS) entry which is preliminary data.</text>
</comment>
<dbReference type="Proteomes" id="UP001370490">
    <property type="component" value="Unassembled WGS sequence"/>
</dbReference>
<gene>
    <name evidence="2" type="ORF">RJ641_021907</name>
</gene>
<feature type="domain" description="hAT-like transposase RNase-H fold" evidence="1">
    <location>
        <begin position="90"/>
        <end position="169"/>
    </location>
</feature>
<dbReference type="GO" id="GO:0003677">
    <property type="term" value="F:DNA binding"/>
    <property type="evidence" value="ECO:0007669"/>
    <property type="project" value="InterPro"/>
</dbReference>
<dbReference type="PANTHER" id="PTHR23272:SF184">
    <property type="entry name" value="OS03G0311250 PROTEIN"/>
    <property type="match status" value="1"/>
</dbReference>
<protein>
    <submittedName>
        <fullName evidence="2">HAT-like transposase, RNase-H fold</fullName>
    </submittedName>
</protein>
<evidence type="ECO:0000313" key="2">
    <source>
        <dbReference type="EMBL" id="KAK6914586.1"/>
    </source>
</evidence>
<evidence type="ECO:0000313" key="3">
    <source>
        <dbReference type="Proteomes" id="UP001370490"/>
    </source>
</evidence>
<dbReference type="EMBL" id="JBAMMX010000026">
    <property type="protein sequence ID" value="KAK6914586.1"/>
    <property type="molecule type" value="Genomic_DNA"/>
</dbReference>
<proteinExistence type="predicted"/>
<name>A0AAN8UMM9_9MAGN</name>
<accession>A0AAN8UMM9</accession>
<keyword evidence="3" id="KW-1185">Reference proteome</keyword>
<dbReference type="AlphaFoldDB" id="A0AAN8UMM9"/>
<dbReference type="PANTHER" id="PTHR23272">
    <property type="entry name" value="BED FINGER-RELATED"/>
    <property type="match status" value="1"/>
</dbReference>
<sequence length="244" mass="28799">MFMSPSRAESTVKFQKAIDLLEVVDSKYINEMTPPIRVAKDWELEDNKIKLDNTHRSFRVRGLLTDVDMEYVINLLPFFKRFYDIAIKLSSSYYVTGNEYMKEIYGIDMILDKMHESKDSGTTFMVSKMKRKYDKYSSNIDKINIFLLNAIAFALDLRFKLNYVIWFYVGLTMVRSLQSMKKEEWNTLVSRMLAQLGGLVELSPPFVDMQRRVEHSYEIKVYKKTYGMFGYSSIVYKLEGKRKL</sequence>
<reference evidence="2 3" key="1">
    <citation type="submission" date="2023-12" db="EMBL/GenBank/DDBJ databases">
        <title>A high-quality genome assembly for Dillenia turbinata (Dilleniales).</title>
        <authorList>
            <person name="Chanderbali A."/>
        </authorList>
    </citation>
    <scope>NUCLEOTIDE SEQUENCE [LARGE SCALE GENOMIC DNA]</scope>
    <source>
        <strain evidence="2">LSX21</strain>
        <tissue evidence="2">Leaf</tissue>
    </source>
</reference>
<organism evidence="2 3">
    <name type="scientific">Dillenia turbinata</name>
    <dbReference type="NCBI Taxonomy" id="194707"/>
    <lineage>
        <taxon>Eukaryota</taxon>
        <taxon>Viridiplantae</taxon>
        <taxon>Streptophyta</taxon>
        <taxon>Embryophyta</taxon>
        <taxon>Tracheophyta</taxon>
        <taxon>Spermatophyta</taxon>
        <taxon>Magnoliopsida</taxon>
        <taxon>eudicotyledons</taxon>
        <taxon>Gunneridae</taxon>
        <taxon>Pentapetalae</taxon>
        <taxon>Dilleniales</taxon>
        <taxon>Dilleniaceae</taxon>
        <taxon>Dillenia</taxon>
    </lineage>
</organism>